<reference evidence="2" key="2">
    <citation type="journal article" date="2015" name="Fish Shellfish Immunol.">
        <title>Early steps in the European eel (Anguilla anguilla)-Vibrio vulnificus interaction in the gills: Role of the RtxA13 toxin.</title>
        <authorList>
            <person name="Callol A."/>
            <person name="Pajuelo D."/>
            <person name="Ebbesson L."/>
            <person name="Teles M."/>
            <person name="MacKenzie S."/>
            <person name="Amaro C."/>
        </authorList>
    </citation>
    <scope>NUCLEOTIDE SEQUENCE</scope>
</reference>
<evidence type="ECO:0000313" key="2">
    <source>
        <dbReference type="EMBL" id="JAI03134.1"/>
    </source>
</evidence>
<keyword evidence="1" id="KW-0812">Transmembrane</keyword>
<name>A0A0E9XN42_ANGAN</name>
<dbReference type="EMBL" id="GBXM01005444">
    <property type="protein sequence ID" value="JAI03134.1"/>
    <property type="molecule type" value="Transcribed_RNA"/>
</dbReference>
<evidence type="ECO:0000256" key="1">
    <source>
        <dbReference type="SAM" id="Phobius"/>
    </source>
</evidence>
<keyword evidence="1" id="KW-1133">Transmembrane helix</keyword>
<keyword evidence="1" id="KW-0472">Membrane</keyword>
<feature type="transmembrane region" description="Helical" evidence="1">
    <location>
        <begin position="14"/>
        <end position="35"/>
    </location>
</feature>
<proteinExistence type="predicted"/>
<protein>
    <submittedName>
        <fullName evidence="2">Uncharacterized protein</fullName>
    </submittedName>
</protein>
<accession>A0A0E9XN42</accession>
<dbReference type="AlphaFoldDB" id="A0A0E9XN42"/>
<reference evidence="2" key="1">
    <citation type="submission" date="2014-11" db="EMBL/GenBank/DDBJ databases">
        <authorList>
            <person name="Amaro Gonzalez C."/>
        </authorList>
    </citation>
    <scope>NUCLEOTIDE SEQUENCE</scope>
</reference>
<sequence>MPFLCKMCSFYPNLLFYILVSQGICFIFSSPYNLIIA</sequence>
<organism evidence="2">
    <name type="scientific">Anguilla anguilla</name>
    <name type="common">European freshwater eel</name>
    <name type="synonym">Muraena anguilla</name>
    <dbReference type="NCBI Taxonomy" id="7936"/>
    <lineage>
        <taxon>Eukaryota</taxon>
        <taxon>Metazoa</taxon>
        <taxon>Chordata</taxon>
        <taxon>Craniata</taxon>
        <taxon>Vertebrata</taxon>
        <taxon>Euteleostomi</taxon>
        <taxon>Actinopterygii</taxon>
        <taxon>Neopterygii</taxon>
        <taxon>Teleostei</taxon>
        <taxon>Anguilliformes</taxon>
        <taxon>Anguillidae</taxon>
        <taxon>Anguilla</taxon>
    </lineage>
</organism>